<keyword evidence="1 2" id="KW-0732">Signal</keyword>
<dbReference type="PANTHER" id="PTHR46580:SF4">
    <property type="entry name" value="ATP_GTP-BINDING PROTEIN"/>
    <property type="match status" value="1"/>
</dbReference>
<reference evidence="3 4" key="1">
    <citation type="submission" date="2018-08" db="EMBL/GenBank/DDBJ databases">
        <title>Muricauda nanhaiensis sp. nov., isolated from seawater of the South China Sea.</title>
        <authorList>
            <person name="Dang Y."/>
        </authorList>
    </citation>
    <scope>NUCLEOTIDE SEQUENCE [LARGE SCALE GENOMIC DNA]</scope>
    <source>
        <strain evidence="3 4">SM1704</strain>
    </source>
</reference>
<comment type="caution">
    <text evidence="3">The sequence shown here is derived from an EMBL/GenBank/DDBJ whole genome shotgun (WGS) entry which is preliminary data.</text>
</comment>
<feature type="chain" id="PRO_5017034602" evidence="2">
    <location>
        <begin position="22"/>
        <end position="397"/>
    </location>
</feature>
<keyword evidence="4" id="KW-1185">Reference proteome</keyword>
<dbReference type="OrthoDB" id="9809549at2"/>
<feature type="signal peptide" evidence="2">
    <location>
        <begin position="1"/>
        <end position="21"/>
    </location>
</feature>
<evidence type="ECO:0000256" key="1">
    <source>
        <dbReference type="ARBA" id="ARBA00022729"/>
    </source>
</evidence>
<protein>
    <submittedName>
        <fullName evidence="3">VCBS repeat-containing protein</fullName>
    </submittedName>
</protein>
<dbReference type="SUPFAM" id="SSF69318">
    <property type="entry name" value="Integrin alpha N-terminal domain"/>
    <property type="match status" value="1"/>
</dbReference>
<sequence length="397" mass="43298">MKKITLLCLAVGAVFMSYCQTNVISTSFYKDVTKTNLPYQDLQALSMDAGIADLDNDGDMDILIANEHKPNILLINDGTGKFTNESALRIPQVDHDSEDIGFADFDLDGDLDIIIVSEDDKTNELYLNNGDGTFTDGGSRIPVTGTSNSVVVFDINKDGAADILIGNNGQNNLLINDGKGFFNDETTQRFGEFVDVTQDLTLADIDNDGDQDLLVGNEDANRILINDGNGFFADQSLDRLPYRSEPEETREVDVADIDGDGDLDILYGNVEAFVNNALRQNRLLLNDGNGFFSDITKTHLPKDNNRCFGVAFLDIDHDGDTDIMTGNTNGPQFGGNSPFSVYLNDGNGKFSDATGKLIPENIIGKGFDIDFVDLNGDGIKDLFLSNRGSQDFLLFGK</sequence>
<dbReference type="AlphaFoldDB" id="A0A371JUR3"/>
<dbReference type="EMBL" id="QTJX01000001">
    <property type="protein sequence ID" value="RDY61542.1"/>
    <property type="molecule type" value="Genomic_DNA"/>
</dbReference>
<organism evidence="3 4">
    <name type="scientific">Flagellimonas nanhaiensis</name>
    <dbReference type="NCBI Taxonomy" id="2292706"/>
    <lineage>
        <taxon>Bacteria</taxon>
        <taxon>Pseudomonadati</taxon>
        <taxon>Bacteroidota</taxon>
        <taxon>Flavobacteriia</taxon>
        <taxon>Flavobacteriales</taxon>
        <taxon>Flavobacteriaceae</taxon>
        <taxon>Flagellimonas</taxon>
    </lineage>
</organism>
<gene>
    <name evidence="3" type="ORF">DX873_05120</name>
</gene>
<dbReference type="InterPro" id="IPR013517">
    <property type="entry name" value="FG-GAP"/>
</dbReference>
<dbReference type="Pfam" id="PF13517">
    <property type="entry name" value="FG-GAP_3"/>
    <property type="match status" value="4"/>
</dbReference>
<evidence type="ECO:0000313" key="4">
    <source>
        <dbReference type="Proteomes" id="UP000261828"/>
    </source>
</evidence>
<name>A0A371JUR3_9FLAO</name>
<evidence type="ECO:0000313" key="3">
    <source>
        <dbReference type="EMBL" id="RDY61542.1"/>
    </source>
</evidence>
<dbReference type="Proteomes" id="UP000261828">
    <property type="component" value="Unassembled WGS sequence"/>
</dbReference>
<proteinExistence type="predicted"/>
<dbReference type="PANTHER" id="PTHR46580">
    <property type="entry name" value="SENSOR KINASE-RELATED"/>
    <property type="match status" value="1"/>
</dbReference>
<dbReference type="RefSeq" id="WP_116183422.1">
    <property type="nucleotide sequence ID" value="NZ_QTJX01000001.1"/>
</dbReference>
<dbReference type="Gene3D" id="2.130.10.130">
    <property type="entry name" value="Integrin alpha, N-terminal"/>
    <property type="match status" value="2"/>
</dbReference>
<evidence type="ECO:0000256" key="2">
    <source>
        <dbReference type="SAM" id="SignalP"/>
    </source>
</evidence>
<accession>A0A371JUR3</accession>
<dbReference type="InterPro" id="IPR028994">
    <property type="entry name" value="Integrin_alpha_N"/>
</dbReference>